<evidence type="ECO:0000256" key="7">
    <source>
        <dbReference type="RuleBase" id="RU000562"/>
    </source>
</evidence>
<evidence type="ECO:0000256" key="3">
    <source>
        <dbReference type="ARBA" id="ARBA00022884"/>
    </source>
</evidence>
<comment type="subunit">
    <text evidence="6">Part of the 50S ribosomal subunit. Contacts protein L20.</text>
</comment>
<reference evidence="8" key="1">
    <citation type="submission" date="2008-11" db="EMBL/GenBank/DDBJ databases">
        <title>Isolation and characterization of a fructose-1,6-bisphosphatase in Bacteroides sp. from a rumen metagenomic library.</title>
        <authorList>
            <person name="Wang J."/>
            <person name="Liu K."/>
            <person name="Zhao S."/>
            <person name="Bu D."/>
            <person name="Li D."/>
            <person name="Yu P."/>
            <person name="Wei H."/>
            <person name="Zhou L."/>
        </authorList>
    </citation>
    <scope>NUCLEOTIDE SEQUENCE</scope>
</reference>
<gene>
    <name evidence="6" type="primary">rplU</name>
</gene>
<evidence type="ECO:0000256" key="2">
    <source>
        <dbReference type="ARBA" id="ARBA00022730"/>
    </source>
</evidence>
<dbReference type="PROSITE" id="PS01169">
    <property type="entry name" value="RIBOSOMAL_L21"/>
    <property type="match status" value="1"/>
</dbReference>
<dbReference type="GO" id="GO:1990904">
    <property type="term" value="C:ribonucleoprotein complex"/>
    <property type="evidence" value="ECO:0007669"/>
    <property type="project" value="UniProtKB-KW"/>
</dbReference>
<dbReference type="GO" id="GO:0005737">
    <property type="term" value="C:cytoplasm"/>
    <property type="evidence" value="ECO:0007669"/>
    <property type="project" value="UniProtKB-ARBA"/>
</dbReference>
<keyword evidence="4 6" id="KW-0689">Ribosomal protein</keyword>
<evidence type="ECO:0000256" key="4">
    <source>
        <dbReference type="ARBA" id="ARBA00022980"/>
    </source>
</evidence>
<dbReference type="NCBIfam" id="TIGR00061">
    <property type="entry name" value="L21"/>
    <property type="match status" value="1"/>
</dbReference>
<dbReference type="GO" id="GO:0019843">
    <property type="term" value="F:rRNA binding"/>
    <property type="evidence" value="ECO:0007669"/>
    <property type="project" value="UniProtKB-UniRule"/>
</dbReference>
<dbReference type="GO" id="GO:0003735">
    <property type="term" value="F:structural constituent of ribosome"/>
    <property type="evidence" value="ECO:0007669"/>
    <property type="project" value="InterPro"/>
</dbReference>
<dbReference type="InterPro" id="IPR018258">
    <property type="entry name" value="Ribosomal_bL21_CS"/>
</dbReference>
<organism evidence="8">
    <name type="scientific">uncultured bacterium 34R1</name>
    <dbReference type="NCBI Taxonomy" id="581113"/>
    <lineage>
        <taxon>Bacteria</taxon>
        <taxon>environmental samples</taxon>
    </lineage>
</organism>
<evidence type="ECO:0000313" key="8">
    <source>
        <dbReference type="EMBL" id="ACM91081.1"/>
    </source>
</evidence>
<comment type="function">
    <text evidence="6 7">This protein binds to 23S rRNA in the presence of protein L20.</text>
</comment>
<dbReference type="InterPro" id="IPR028909">
    <property type="entry name" value="bL21-like"/>
</dbReference>
<dbReference type="SUPFAM" id="SSF141091">
    <property type="entry name" value="L21p-like"/>
    <property type="match status" value="1"/>
</dbReference>
<accession>C0K051</accession>
<dbReference type="GO" id="GO:0006412">
    <property type="term" value="P:translation"/>
    <property type="evidence" value="ECO:0007669"/>
    <property type="project" value="UniProtKB-UniRule"/>
</dbReference>
<keyword evidence="3 6" id="KW-0694">RNA-binding</keyword>
<evidence type="ECO:0000256" key="1">
    <source>
        <dbReference type="ARBA" id="ARBA00008563"/>
    </source>
</evidence>
<name>C0K051_9BACT</name>
<dbReference type="Pfam" id="PF00829">
    <property type="entry name" value="Ribosomal_L21p"/>
    <property type="match status" value="1"/>
</dbReference>
<proteinExistence type="inferred from homology"/>
<keyword evidence="5 6" id="KW-0687">Ribonucleoprotein</keyword>
<comment type="similarity">
    <text evidence="1 6 7">Belongs to the bacterial ribosomal protein bL21 family.</text>
</comment>
<dbReference type="InterPro" id="IPR036164">
    <property type="entry name" value="bL21-like_sf"/>
</dbReference>
<sequence length="106" mass="11761">MYAIVDIQGQQFKAEAGKKLFVQYLGEEKQAGDSVEFGKVLLVDADGAITVGAPTVEGAKVVCEVKTPLVKGEHVIVFKKRRRKGYRRLNGHRQMFTELVIKEVVA</sequence>
<dbReference type="InterPro" id="IPR001787">
    <property type="entry name" value="Ribosomal_bL21"/>
</dbReference>
<dbReference type="AlphaFoldDB" id="C0K051"/>
<dbReference type="PANTHER" id="PTHR21349:SF0">
    <property type="entry name" value="LARGE RIBOSOMAL SUBUNIT PROTEIN BL21M"/>
    <property type="match status" value="1"/>
</dbReference>
<dbReference type="PANTHER" id="PTHR21349">
    <property type="entry name" value="50S RIBOSOMAL PROTEIN L21"/>
    <property type="match status" value="1"/>
</dbReference>
<evidence type="ECO:0000256" key="5">
    <source>
        <dbReference type="ARBA" id="ARBA00023274"/>
    </source>
</evidence>
<keyword evidence="2 6" id="KW-0699">rRNA-binding</keyword>
<evidence type="ECO:0000256" key="6">
    <source>
        <dbReference type="HAMAP-Rule" id="MF_01363"/>
    </source>
</evidence>
<dbReference type="GO" id="GO:0005840">
    <property type="term" value="C:ribosome"/>
    <property type="evidence" value="ECO:0007669"/>
    <property type="project" value="UniProtKB-KW"/>
</dbReference>
<protein>
    <recommendedName>
        <fullName evidence="6">Large ribosomal subunit protein bL21</fullName>
    </recommendedName>
</protein>
<dbReference type="EMBL" id="FJ529692">
    <property type="protein sequence ID" value="ACM91081.1"/>
    <property type="molecule type" value="Genomic_DNA"/>
</dbReference>
<dbReference type="HAMAP" id="MF_01363">
    <property type="entry name" value="Ribosomal_bL21"/>
    <property type="match status" value="1"/>
</dbReference>